<feature type="region of interest" description="Disordered" evidence="2">
    <location>
        <begin position="1"/>
        <end position="46"/>
    </location>
</feature>
<evidence type="ECO:0000256" key="2">
    <source>
        <dbReference type="SAM" id="MobiDB-lite"/>
    </source>
</evidence>
<feature type="compositionally biased region" description="Polar residues" evidence="2">
    <location>
        <begin position="15"/>
        <end position="35"/>
    </location>
</feature>
<evidence type="ECO:0000256" key="1">
    <source>
        <dbReference type="SAM" id="Coils"/>
    </source>
</evidence>
<keyword evidence="1" id="KW-0175">Coiled coil</keyword>
<evidence type="ECO:0000313" key="4">
    <source>
        <dbReference type="EMBL" id="CAG9790318.1"/>
    </source>
</evidence>
<keyword evidence="5" id="KW-1185">Reference proteome</keyword>
<reference evidence="4" key="1">
    <citation type="submission" date="2021-12" db="EMBL/GenBank/DDBJ databases">
        <authorList>
            <person name="King R."/>
        </authorList>
    </citation>
    <scope>NUCLEOTIDE SEQUENCE</scope>
</reference>
<reference evidence="4" key="2">
    <citation type="submission" date="2022-10" db="EMBL/GenBank/DDBJ databases">
        <authorList>
            <consortium name="ENA_rothamsted_submissions"/>
            <consortium name="culmorum"/>
            <person name="King R."/>
        </authorList>
    </citation>
    <scope>NUCLEOTIDE SEQUENCE</scope>
</reference>
<proteinExistence type="predicted"/>
<evidence type="ECO:0000313" key="5">
    <source>
        <dbReference type="Proteomes" id="UP001153714"/>
    </source>
</evidence>
<protein>
    <recommendedName>
        <fullName evidence="3">FP protein C-terminal domain-containing protein</fullName>
    </recommendedName>
</protein>
<dbReference type="InterPro" id="IPR057251">
    <property type="entry name" value="FP_C"/>
</dbReference>
<organism evidence="4 5">
    <name type="scientific">Diatraea saccharalis</name>
    <name type="common">sugarcane borer</name>
    <dbReference type="NCBI Taxonomy" id="40085"/>
    <lineage>
        <taxon>Eukaryota</taxon>
        <taxon>Metazoa</taxon>
        <taxon>Ecdysozoa</taxon>
        <taxon>Arthropoda</taxon>
        <taxon>Hexapoda</taxon>
        <taxon>Insecta</taxon>
        <taxon>Pterygota</taxon>
        <taxon>Neoptera</taxon>
        <taxon>Endopterygota</taxon>
        <taxon>Lepidoptera</taxon>
        <taxon>Glossata</taxon>
        <taxon>Ditrysia</taxon>
        <taxon>Pyraloidea</taxon>
        <taxon>Crambidae</taxon>
        <taxon>Crambinae</taxon>
        <taxon>Diatraea</taxon>
    </lineage>
</organism>
<feature type="domain" description="FP protein C-terminal" evidence="3">
    <location>
        <begin position="236"/>
        <end position="284"/>
    </location>
</feature>
<dbReference type="AlphaFoldDB" id="A0A9N9WGW3"/>
<name>A0A9N9WGW3_9NEOP</name>
<gene>
    <name evidence="4" type="ORF">DIATSA_LOCUS7987</name>
</gene>
<evidence type="ECO:0000259" key="3">
    <source>
        <dbReference type="Pfam" id="PF25298"/>
    </source>
</evidence>
<dbReference type="Pfam" id="PF25298">
    <property type="entry name" value="Baculo_FP_2nd"/>
    <property type="match status" value="1"/>
</dbReference>
<dbReference type="Proteomes" id="UP001153714">
    <property type="component" value="Chromosome 21"/>
</dbReference>
<dbReference type="EMBL" id="OU893352">
    <property type="protein sequence ID" value="CAG9790318.1"/>
    <property type="molecule type" value="Genomic_DNA"/>
</dbReference>
<dbReference type="OrthoDB" id="7480141at2759"/>
<sequence>MPLKRTPPSIHLSESEPNQSSAPDTENESSNNMNSRPRARKRQHGDELTTFMVEIRGSMETLKTQQDILQDSVNDIQKQNNDIRESMEFISRHYEEIKDRLTRMESERKVHLAYIQSLETKVETLARVQKQATVEIRNIPVKKGESKTDLLNIVKKIGDAVSVKVEENHIRDVFRMNTKKGDRPVLVDFSTVILRDKILASVKDYNRKNKENKLHTGQLEMVSQVQPIFIGESLTQAARRICFLARELGKKNGYAYCWTAHGRVFLRKKEGSPARLISRETDLDHQQSNPDI</sequence>
<accession>A0A9N9WGW3</accession>
<feature type="coiled-coil region" evidence="1">
    <location>
        <begin position="59"/>
        <end position="107"/>
    </location>
</feature>